<dbReference type="InterPro" id="IPR020476">
    <property type="entry name" value="Nudix_hydrolase"/>
</dbReference>
<feature type="region of interest" description="Disordered" evidence="3">
    <location>
        <begin position="1"/>
        <end position="22"/>
    </location>
</feature>
<dbReference type="InterPro" id="IPR000086">
    <property type="entry name" value="NUDIX_hydrolase_dom"/>
</dbReference>
<keyword evidence="1 2" id="KW-0378">Hydrolase</keyword>
<sequence>MNGAVQMAFPGGKAERGETDRQAAVRETREETGLLLDTPAFTWIGELDDRDIIVPNTGRHIMVLSCHVFVQLAPATPPTRLQTSEVAGTHWIPLSYLHMPRPSDWRPVPMRIAHYAIPPTMLVASPWQIRVRRSLADAITLLAGDCVFRGIAVPGDPPGSFPIWGMTLWLLSDLLAVADGVPVDSPAALVVGGFPKYTSPDVHWIVSVLTLGRYPSRLFFDDGKASSGLQMHNAVALGIFISMAWKTAAIAQVVRYTPRLIRWLRASL</sequence>
<dbReference type="Pfam" id="PF00293">
    <property type="entry name" value="NUDIX"/>
    <property type="match status" value="1"/>
</dbReference>
<keyword evidence="6" id="KW-1185">Reference proteome</keyword>
<comment type="caution">
    <text evidence="5">The sequence shown here is derived from an EMBL/GenBank/DDBJ whole genome shotgun (WGS) entry which is preliminary data.</text>
</comment>
<dbReference type="SUPFAM" id="SSF55811">
    <property type="entry name" value="Nudix"/>
    <property type="match status" value="1"/>
</dbReference>
<dbReference type="PROSITE" id="PS51462">
    <property type="entry name" value="NUDIX"/>
    <property type="match status" value="1"/>
</dbReference>
<dbReference type="PANTHER" id="PTHR12992:SF44">
    <property type="entry name" value="NUDIX HYDROLASE DOMAIN-CONTAINING PROTEIN"/>
    <property type="match status" value="1"/>
</dbReference>
<dbReference type="PROSITE" id="PS00893">
    <property type="entry name" value="NUDIX_BOX"/>
    <property type="match status" value="1"/>
</dbReference>
<evidence type="ECO:0000259" key="4">
    <source>
        <dbReference type="PROSITE" id="PS51462"/>
    </source>
</evidence>
<comment type="similarity">
    <text evidence="2">Belongs to the Nudix hydrolase family.</text>
</comment>
<dbReference type="InterPro" id="IPR015797">
    <property type="entry name" value="NUDIX_hydrolase-like_dom_sf"/>
</dbReference>
<dbReference type="PANTHER" id="PTHR12992">
    <property type="entry name" value="NUDIX HYDROLASE"/>
    <property type="match status" value="1"/>
</dbReference>
<evidence type="ECO:0000313" key="5">
    <source>
        <dbReference type="EMBL" id="KAL2920119.1"/>
    </source>
</evidence>
<dbReference type="InterPro" id="IPR045121">
    <property type="entry name" value="CoAse"/>
</dbReference>
<dbReference type="PRINTS" id="PR00502">
    <property type="entry name" value="NUDIXFAMILY"/>
</dbReference>
<name>A0ABR4NL13_9FUNG</name>
<organism evidence="5 6">
    <name type="scientific">Polyrhizophydium stewartii</name>
    <dbReference type="NCBI Taxonomy" id="2732419"/>
    <lineage>
        <taxon>Eukaryota</taxon>
        <taxon>Fungi</taxon>
        <taxon>Fungi incertae sedis</taxon>
        <taxon>Chytridiomycota</taxon>
        <taxon>Chytridiomycota incertae sedis</taxon>
        <taxon>Chytridiomycetes</taxon>
        <taxon>Rhizophydiales</taxon>
        <taxon>Rhizophydiales incertae sedis</taxon>
        <taxon>Polyrhizophydium</taxon>
    </lineage>
</organism>
<dbReference type="InterPro" id="IPR020084">
    <property type="entry name" value="NUDIX_hydrolase_CS"/>
</dbReference>
<feature type="domain" description="Nudix hydrolase" evidence="4">
    <location>
        <begin position="1"/>
        <end position="113"/>
    </location>
</feature>
<dbReference type="EMBL" id="JADGIZ020000001">
    <property type="protein sequence ID" value="KAL2920119.1"/>
    <property type="molecule type" value="Genomic_DNA"/>
</dbReference>
<dbReference type="Gene3D" id="3.90.79.10">
    <property type="entry name" value="Nucleoside Triphosphate Pyrophosphohydrolase"/>
    <property type="match status" value="1"/>
</dbReference>
<evidence type="ECO:0000256" key="3">
    <source>
        <dbReference type="SAM" id="MobiDB-lite"/>
    </source>
</evidence>
<feature type="compositionally biased region" description="Basic and acidic residues" evidence="3">
    <location>
        <begin position="13"/>
        <end position="22"/>
    </location>
</feature>
<protein>
    <recommendedName>
        <fullName evidence="4">Nudix hydrolase domain-containing protein</fullName>
    </recommendedName>
</protein>
<dbReference type="Proteomes" id="UP001527925">
    <property type="component" value="Unassembled WGS sequence"/>
</dbReference>
<evidence type="ECO:0000256" key="1">
    <source>
        <dbReference type="ARBA" id="ARBA00022801"/>
    </source>
</evidence>
<evidence type="ECO:0000256" key="2">
    <source>
        <dbReference type="RuleBase" id="RU003476"/>
    </source>
</evidence>
<dbReference type="CDD" id="cd03426">
    <property type="entry name" value="NUDIX_CoAse_Nudt7"/>
    <property type="match status" value="1"/>
</dbReference>
<proteinExistence type="inferred from homology"/>
<accession>A0ABR4NL13</accession>
<gene>
    <name evidence="5" type="ORF">HK105_200185</name>
</gene>
<evidence type="ECO:0000313" key="6">
    <source>
        <dbReference type="Proteomes" id="UP001527925"/>
    </source>
</evidence>
<reference evidence="5 6" key="1">
    <citation type="submission" date="2023-09" db="EMBL/GenBank/DDBJ databases">
        <title>Pangenome analysis of Batrachochytrium dendrobatidis and related Chytrids.</title>
        <authorList>
            <person name="Yacoub M.N."/>
            <person name="Stajich J.E."/>
            <person name="James T.Y."/>
        </authorList>
    </citation>
    <scope>NUCLEOTIDE SEQUENCE [LARGE SCALE GENOMIC DNA]</scope>
    <source>
        <strain evidence="5 6">JEL0888</strain>
    </source>
</reference>